<organism evidence="1 2">
    <name type="scientific">Azospirillum rugosum</name>
    <dbReference type="NCBI Taxonomy" id="416170"/>
    <lineage>
        <taxon>Bacteria</taxon>
        <taxon>Pseudomonadati</taxon>
        <taxon>Pseudomonadota</taxon>
        <taxon>Alphaproteobacteria</taxon>
        <taxon>Rhodospirillales</taxon>
        <taxon>Azospirillaceae</taxon>
        <taxon>Azospirillum</taxon>
    </lineage>
</organism>
<accession>A0ABS4SLI0</accession>
<name>A0ABS4SLI0_9PROT</name>
<comment type="caution">
    <text evidence="1">The sequence shown here is derived from an EMBL/GenBank/DDBJ whole genome shotgun (WGS) entry which is preliminary data.</text>
</comment>
<proteinExistence type="predicted"/>
<gene>
    <name evidence="1" type="ORF">J2851_002709</name>
</gene>
<dbReference type="RefSeq" id="WP_209766782.1">
    <property type="nucleotide sequence ID" value="NZ_JAGINP010000008.1"/>
</dbReference>
<protein>
    <submittedName>
        <fullName evidence="1">Uncharacterized protein</fullName>
    </submittedName>
</protein>
<evidence type="ECO:0000313" key="2">
    <source>
        <dbReference type="Proteomes" id="UP000781958"/>
    </source>
</evidence>
<evidence type="ECO:0000313" key="1">
    <source>
        <dbReference type="EMBL" id="MBP2292928.1"/>
    </source>
</evidence>
<sequence length="58" mass="6518">MNSENLTFASRLSDSDLQRIRREAEAMRAAYLRSLFRRVASAFTRHGGHTHGGLTAAR</sequence>
<dbReference type="EMBL" id="JAGINP010000008">
    <property type="protein sequence ID" value="MBP2292928.1"/>
    <property type="molecule type" value="Genomic_DNA"/>
</dbReference>
<dbReference type="Proteomes" id="UP000781958">
    <property type="component" value="Unassembled WGS sequence"/>
</dbReference>
<keyword evidence="2" id="KW-1185">Reference proteome</keyword>
<reference evidence="1 2" key="1">
    <citation type="submission" date="2021-03" db="EMBL/GenBank/DDBJ databases">
        <title>Genomic Encyclopedia of Type Strains, Phase III (KMG-III): the genomes of soil and plant-associated and newly described type strains.</title>
        <authorList>
            <person name="Whitman W."/>
        </authorList>
    </citation>
    <scope>NUCLEOTIDE SEQUENCE [LARGE SCALE GENOMIC DNA]</scope>
    <source>
        <strain evidence="1 2">IMMIB AFH-6</strain>
    </source>
</reference>